<keyword evidence="2" id="KW-1185">Reference proteome</keyword>
<gene>
    <name evidence="1" type="ORF">ACFFRH_26410</name>
</gene>
<dbReference type="RefSeq" id="WP_344746823.1">
    <property type="nucleotide sequence ID" value="NZ_BAAAWW010000106.1"/>
</dbReference>
<sequence length="96" mass="10668">MILLSGKGYQALLDCRRRGRHLRQHGFTVDQIAVVLSLDHAVTPLRLYRYAAGLTAAEVVAAFTRHETAAHFLEKADGPWRPRQGPMARTVSFGPT</sequence>
<protein>
    <recommendedName>
        <fullName evidence="3">HTH cro/C1-type domain-containing protein</fullName>
    </recommendedName>
</protein>
<reference evidence="1 2" key="1">
    <citation type="submission" date="2024-09" db="EMBL/GenBank/DDBJ databases">
        <authorList>
            <person name="Sun Q."/>
            <person name="Mori K."/>
        </authorList>
    </citation>
    <scope>NUCLEOTIDE SEQUENCE [LARGE SCALE GENOMIC DNA]</scope>
    <source>
        <strain evidence="1 2">JCM 3028</strain>
    </source>
</reference>
<accession>A0ABV5TIT6</accession>
<organism evidence="1 2">
    <name type="scientific">Streptosporangium vulgare</name>
    <dbReference type="NCBI Taxonomy" id="46190"/>
    <lineage>
        <taxon>Bacteria</taxon>
        <taxon>Bacillati</taxon>
        <taxon>Actinomycetota</taxon>
        <taxon>Actinomycetes</taxon>
        <taxon>Streptosporangiales</taxon>
        <taxon>Streptosporangiaceae</taxon>
        <taxon>Streptosporangium</taxon>
    </lineage>
</organism>
<name>A0ABV5TIT6_9ACTN</name>
<evidence type="ECO:0000313" key="2">
    <source>
        <dbReference type="Proteomes" id="UP001589610"/>
    </source>
</evidence>
<dbReference type="EMBL" id="JBHMBS010000013">
    <property type="protein sequence ID" value="MFB9679027.1"/>
    <property type="molecule type" value="Genomic_DNA"/>
</dbReference>
<evidence type="ECO:0000313" key="1">
    <source>
        <dbReference type="EMBL" id="MFB9679027.1"/>
    </source>
</evidence>
<comment type="caution">
    <text evidence="1">The sequence shown here is derived from an EMBL/GenBank/DDBJ whole genome shotgun (WGS) entry which is preliminary data.</text>
</comment>
<dbReference type="Proteomes" id="UP001589610">
    <property type="component" value="Unassembled WGS sequence"/>
</dbReference>
<proteinExistence type="predicted"/>
<evidence type="ECO:0008006" key="3">
    <source>
        <dbReference type="Google" id="ProtNLM"/>
    </source>
</evidence>